<comment type="caution">
    <text evidence="1">The sequence shown here is derived from an EMBL/GenBank/DDBJ whole genome shotgun (WGS) entry which is preliminary data.</text>
</comment>
<organism evidence="1 2">
    <name type="scientific">Candidatus Chisholmbacteria bacterium RIFCSPHIGHO2_01_FULL_52_32</name>
    <dbReference type="NCBI Taxonomy" id="1797591"/>
    <lineage>
        <taxon>Bacteria</taxon>
        <taxon>Candidatus Chisholmiibacteriota</taxon>
    </lineage>
</organism>
<gene>
    <name evidence="1" type="ORF">A2786_04575</name>
</gene>
<evidence type="ECO:0000313" key="1">
    <source>
        <dbReference type="EMBL" id="OGY18741.1"/>
    </source>
</evidence>
<accession>A0A1G1VTK2</accession>
<name>A0A1G1VTK2_9BACT</name>
<dbReference type="Proteomes" id="UP000179233">
    <property type="component" value="Unassembled WGS sequence"/>
</dbReference>
<evidence type="ECO:0000313" key="2">
    <source>
        <dbReference type="Proteomes" id="UP000179233"/>
    </source>
</evidence>
<reference evidence="1 2" key="1">
    <citation type="journal article" date="2016" name="Nat. Commun.">
        <title>Thousands of microbial genomes shed light on interconnected biogeochemical processes in an aquifer system.</title>
        <authorList>
            <person name="Anantharaman K."/>
            <person name="Brown C.T."/>
            <person name="Hug L.A."/>
            <person name="Sharon I."/>
            <person name="Castelle C.J."/>
            <person name="Probst A.J."/>
            <person name="Thomas B.C."/>
            <person name="Singh A."/>
            <person name="Wilkins M.J."/>
            <person name="Karaoz U."/>
            <person name="Brodie E.L."/>
            <person name="Williams K.H."/>
            <person name="Hubbard S.S."/>
            <person name="Banfield J.F."/>
        </authorList>
    </citation>
    <scope>NUCLEOTIDE SEQUENCE [LARGE SCALE GENOMIC DNA]</scope>
</reference>
<protein>
    <submittedName>
        <fullName evidence="1">Uncharacterized protein</fullName>
    </submittedName>
</protein>
<proteinExistence type="predicted"/>
<sequence>MTETRQDRFKRLAVQRTNIVLEKLRILGNLSNRANYDYSDEEINKIFYAIDSQLKMTKARFIKKKKKEFRL</sequence>
<dbReference type="EMBL" id="MHCJ01000003">
    <property type="protein sequence ID" value="OGY18741.1"/>
    <property type="molecule type" value="Genomic_DNA"/>
</dbReference>
<dbReference type="AlphaFoldDB" id="A0A1G1VTK2"/>